<dbReference type="InterPro" id="IPR001173">
    <property type="entry name" value="Glyco_trans_2-like"/>
</dbReference>
<dbReference type="RefSeq" id="WP_025604775.1">
    <property type="nucleotide sequence ID" value="NZ_CP021235.1"/>
</dbReference>
<keyword evidence="4" id="KW-1133">Transmembrane helix</keyword>
<comment type="similarity">
    <text evidence="1">Belongs to the glycosyltransferase 2 family.</text>
</comment>
<dbReference type="InterPro" id="IPR029044">
    <property type="entry name" value="Nucleotide-diphossugar_trans"/>
</dbReference>
<feature type="transmembrane region" description="Helical" evidence="4">
    <location>
        <begin position="292"/>
        <end position="311"/>
    </location>
</feature>
<feature type="domain" description="Glycosyltransferase 2-like" evidence="5">
    <location>
        <begin position="40"/>
        <end position="209"/>
    </location>
</feature>
<feature type="transmembrane region" description="Helical" evidence="4">
    <location>
        <begin position="269"/>
        <end position="286"/>
    </location>
</feature>
<feature type="transmembrane region" description="Helical" evidence="4">
    <location>
        <begin position="6"/>
        <end position="24"/>
    </location>
</feature>
<dbReference type="PANTHER" id="PTHR43630:SF1">
    <property type="entry name" value="POLY-BETA-1,6-N-ACETYL-D-GLUCOSAMINE SYNTHASE"/>
    <property type="match status" value="1"/>
</dbReference>
<name>A0A1X9YP51_9BACT</name>
<feature type="transmembrane region" description="Helical" evidence="4">
    <location>
        <begin position="332"/>
        <end position="352"/>
    </location>
</feature>
<accession>A0A1X9YP51</accession>
<dbReference type="EMBL" id="CP021235">
    <property type="protein sequence ID" value="ARS34660.1"/>
    <property type="molecule type" value="Genomic_DNA"/>
</dbReference>
<dbReference type="Pfam" id="PF00535">
    <property type="entry name" value="Glycos_transf_2"/>
    <property type="match status" value="1"/>
</dbReference>
<dbReference type="KEGG" id="pact:CA264_03910"/>
<dbReference type="Gene3D" id="3.90.550.10">
    <property type="entry name" value="Spore Coat Polysaccharide Biosynthesis Protein SpsA, Chain A"/>
    <property type="match status" value="1"/>
</dbReference>
<dbReference type="PANTHER" id="PTHR43630">
    <property type="entry name" value="POLY-BETA-1,6-N-ACETYL-D-GLUCOSAMINE SYNTHASE"/>
    <property type="match status" value="1"/>
</dbReference>
<keyword evidence="7" id="KW-1185">Reference proteome</keyword>
<gene>
    <name evidence="6" type="ORF">CA264_03910</name>
</gene>
<sequence>MIVSVAYFILYFSLFLILLALLVFNRKRYTFKHTQHPRVSILIAARNEEHTILRCLHALEALDYPKGKLEVLIGDDASTDNTRAVIDRFIQDKPHYTCITVTHTLGKAKGKANVLAHLAKLATTEYFFYTDADIAVPPEWVKAMLAALTEEVGVVTGITTIAGDSFFARLQAMDWLYVLGLMQVVSDLRLPVTAMGNNMLLRRRAYEQVGGFESIDFTITEDIAIFNQVLRRGWRFRNIYDRQVLALSTPAATFKLFLHQRKRWMRGSMHLPFYMAVVFVLHSAYYPVLLPFFAYTSVGVMLSIFAFKLLLQSLYLHVCLRRLGRSVRWYMYLFFELYLVVSSVILIVYFFLPVKTVWKGRKY</sequence>
<proteinExistence type="inferred from homology"/>
<keyword evidence="3 6" id="KW-0808">Transferase</keyword>
<dbReference type="SUPFAM" id="SSF53448">
    <property type="entry name" value="Nucleotide-diphospho-sugar transferases"/>
    <property type="match status" value="1"/>
</dbReference>
<evidence type="ECO:0000256" key="3">
    <source>
        <dbReference type="ARBA" id="ARBA00022679"/>
    </source>
</evidence>
<keyword evidence="2" id="KW-0328">Glycosyltransferase</keyword>
<keyword evidence="4" id="KW-0472">Membrane</keyword>
<dbReference type="AlphaFoldDB" id="A0A1X9YP51"/>
<protein>
    <submittedName>
        <fullName evidence="6">Family 2 glycosyl transferase</fullName>
    </submittedName>
</protein>
<organism evidence="6 7">
    <name type="scientific">Pontibacter actiniarum</name>
    <dbReference type="NCBI Taxonomy" id="323450"/>
    <lineage>
        <taxon>Bacteria</taxon>
        <taxon>Pseudomonadati</taxon>
        <taxon>Bacteroidota</taxon>
        <taxon>Cytophagia</taxon>
        <taxon>Cytophagales</taxon>
        <taxon>Hymenobacteraceae</taxon>
        <taxon>Pontibacter</taxon>
    </lineage>
</organism>
<evidence type="ECO:0000256" key="4">
    <source>
        <dbReference type="SAM" id="Phobius"/>
    </source>
</evidence>
<dbReference type="OrthoDB" id="9800276at2"/>
<reference evidence="7" key="1">
    <citation type="submission" date="2017-05" db="EMBL/GenBank/DDBJ databases">
        <authorList>
            <person name="Ray J."/>
            <person name="Price M."/>
            <person name="Deutschbauer A."/>
        </authorList>
    </citation>
    <scope>NUCLEOTIDE SEQUENCE [LARGE SCALE GENOMIC DNA]</scope>
    <source>
        <strain evidence="7">DSM 19842</strain>
    </source>
</reference>
<evidence type="ECO:0000256" key="1">
    <source>
        <dbReference type="ARBA" id="ARBA00006739"/>
    </source>
</evidence>
<evidence type="ECO:0000313" key="7">
    <source>
        <dbReference type="Proteomes" id="UP000266292"/>
    </source>
</evidence>
<keyword evidence="4" id="KW-0812">Transmembrane</keyword>
<evidence type="ECO:0000256" key="2">
    <source>
        <dbReference type="ARBA" id="ARBA00022676"/>
    </source>
</evidence>
<evidence type="ECO:0000259" key="5">
    <source>
        <dbReference type="Pfam" id="PF00535"/>
    </source>
</evidence>
<dbReference type="GO" id="GO:0016757">
    <property type="term" value="F:glycosyltransferase activity"/>
    <property type="evidence" value="ECO:0007669"/>
    <property type="project" value="UniProtKB-KW"/>
</dbReference>
<dbReference type="Proteomes" id="UP000266292">
    <property type="component" value="Chromosome"/>
</dbReference>
<evidence type="ECO:0000313" key="6">
    <source>
        <dbReference type="EMBL" id="ARS34660.1"/>
    </source>
</evidence>
<dbReference type="STRING" id="709015.GCA_000472485_00779"/>